<feature type="compositionally biased region" description="Basic and acidic residues" evidence="1">
    <location>
        <begin position="36"/>
        <end position="48"/>
    </location>
</feature>
<organism evidence="2 3">
    <name type="scientific">Tropilaelaps mercedesae</name>
    <dbReference type="NCBI Taxonomy" id="418985"/>
    <lineage>
        <taxon>Eukaryota</taxon>
        <taxon>Metazoa</taxon>
        <taxon>Ecdysozoa</taxon>
        <taxon>Arthropoda</taxon>
        <taxon>Chelicerata</taxon>
        <taxon>Arachnida</taxon>
        <taxon>Acari</taxon>
        <taxon>Parasitiformes</taxon>
        <taxon>Mesostigmata</taxon>
        <taxon>Gamasina</taxon>
        <taxon>Dermanyssoidea</taxon>
        <taxon>Laelapidae</taxon>
        <taxon>Tropilaelaps</taxon>
    </lineage>
</organism>
<protein>
    <submittedName>
        <fullName evidence="2">Uncharacterized protein</fullName>
    </submittedName>
</protein>
<evidence type="ECO:0000313" key="2">
    <source>
        <dbReference type="EMBL" id="OQR70309.1"/>
    </source>
</evidence>
<accession>A0A1V9X9U6</accession>
<evidence type="ECO:0000256" key="1">
    <source>
        <dbReference type="SAM" id="MobiDB-lite"/>
    </source>
</evidence>
<dbReference type="InParanoid" id="A0A1V9X9U6"/>
<sequence>MGTWTCEGDDEDPSFRPTIILSSLDETPRSVDHIDCQGHNHQHEEHMEQQPTSRLQRHNARPIISSNRHPEQFYPSANT</sequence>
<reference evidence="2 3" key="1">
    <citation type="journal article" date="2017" name="Gigascience">
        <title>Draft genome of the honey bee ectoparasitic mite, Tropilaelaps mercedesae, is shaped by the parasitic life history.</title>
        <authorList>
            <person name="Dong X."/>
            <person name="Armstrong S.D."/>
            <person name="Xia D."/>
            <person name="Makepeace B.L."/>
            <person name="Darby A.C."/>
            <person name="Kadowaki T."/>
        </authorList>
    </citation>
    <scope>NUCLEOTIDE SEQUENCE [LARGE SCALE GENOMIC DNA]</scope>
    <source>
        <strain evidence="2">Wuxi-XJTLU</strain>
    </source>
</reference>
<gene>
    <name evidence="2" type="ORF">BIW11_11709</name>
</gene>
<proteinExistence type="predicted"/>
<dbReference type="EMBL" id="MNPL01017939">
    <property type="protein sequence ID" value="OQR70309.1"/>
    <property type="molecule type" value="Genomic_DNA"/>
</dbReference>
<comment type="caution">
    <text evidence="2">The sequence shown here is derived from an EMBL/GenBank/DDBJ whole genome shotgun (WGS) entry which is preliminary data.</text>
</comment>
<dbReference type="AlphaFoldDB" id="A0A1V9X9U6"/>
<name>A0A1V9X9U6_9ACAR</name>
<feature type="region of interest" description="Disordered" evidence="1">
    <location>
        <begin position="36"/>
        <end position="57"/>
    </location>
</feature>
<keyword evidence="3" id="KW-1185">Reference proteome</keyword>
<evidence type="ECO:0000313" key="3">
    <source>
        <dbReference type="Proteomes" id="UP000192247"/>
    </source>
</evidence>
<dbReference type="Proteomes" id="UP000192247">
    <property type="component" value="Unassembled WGS sequence"/>
</dbReference>